<comment type="caution">
    <text evidence="1">The sequence shown here is derived from an EMBL/GenBank/DDBJ whole genome shotgun (WGS) entry which is preliminary data.</text>
</comment>
<dbReference type="EMBL" id="CM056809">
    <property type="protein sequence ID" value="KAJ8650117.1"/>
    <property type="molecule type" value="Genomic_DNA"/>
</dbReference>
<evidence type="ECO:0000313" key="1">
    <source>
        <dbReference type="EMBL" id="KAJ8650117.1"/>
    </source>
</evidence>
<protein>
    <submittedName>
        <fullName evidence="1">Uncharacterized protein</fullName>
    </submittedName>
</protein>
<reference evidence="1 2" key="1">
    <citation type="journal article" date="2022" name="Hortic Res">
        <title>A haplotype resolved chromosomal level avocado genome allows analysis of novel avocado genes.</title>
        <authorList>
            <person name="Nath O."/>
            <person name="Fletcher S.J."/>
            <person name="Hayward A."/>
            <person name="Shaw L.M."/>
            <person name="Masouleh A.K."/>
            <person name="Furtado A."/>
            <person name="Henry R.J."/>
            <person name="Mitter N."/>
        </authorList>
    </citation>
    <scope>NUCLEOTIDE SEQUENCE [LARGE SCALE GENOMIC DNA]</scope>
    <source>
        <strain evidence="2">cv. Hass</strain>
    </source>
</reference>
<proteinExistence type="predicted"/>
<gene>
    <name evidence="1" type="ORF">MRB53_003140</name>
</gene>
<accession>A0ACC2MYV9</accession>
<keyword evidence="2" id="KW-1185">Reference proteome</keyword>
<name>A0ACC2MYV9_PERAE</name>
<sequence length="93" mass="10620">MPERFMGSNMDYKGQDLQLIPFGSGRRICPGLPLASRMVHLMLASLLRSFDWKLHDEMSPQDMDMSHKLGITLRKEIPLLAIPHRSSRLISNS</sequence>
<dbReference type="Proteomes" id="UP001234297">
    <property type="component" value="Chromosome 1"/>
</dbReference>
<organism evidence="1 2">
    <name type="scientific">Persea americana</name>
    <name type="common">Avocado</name>
    <dbReference type="NCBI Taxonomy" id="3435"/>
    <lineage>
        <taxon>Eukaryota</taxon>
        <taxon>Viridiplantae</taxon>
        <taxon>Streptophyta</taxon>
        <taxon>Embryophyta</taxon>
        <taxon>Tracheophyta</taxon>
        <taxon>Spermatophyta</taxon>
        <taxon>Magnoliopsida</taxon>
        <taxon>Magnoliidae</taxon>
        <taxon>Laurales</taxon>
        <taxon>Lauraceae</taxon>
        <taxon>Persea</taxon>
    </lineage>
</organism>
<evidence type="ECO:0000313" key="2">
    <source>
        <dbReference type="Proteomes" id="UP001234297"/>
    </source>
</evidence>